<dbReference type="Gene3D" id="3.80.10.10">
    <property type="entry name" value="Ribonuclease Inhibitor"/>
    <property type="match status" value="1"/>
</dbReference>
<keyword evidence="2" id="KW-0732">Signal</keyword>
<reference evidence="5 6" key="1">
    <citation type="submission" date="2024-05" db="EMBL/GenBank/DDBJ databases">
        <authorList>
            <person name="Wallberg A."/>
        </authorList>
    </citation>
    <scope>NUCLEOTIDE SEQUENCE [LARGE SCALE GENOMIC DNA]</scope>
</reference>
<accession>A0AAV2RU54</accession>
<evidence type="ECO:0000256" key="1">
    <source>
        <dbReference type="ARBA" id="ARBA00022614"/>
    </source>
</evidence>
<dbReference type="InterPro" id="IPR001611">
    <property type="entry name" value="Leu-rich_rpt"/>
</dbReference>
<evidence type="ECO:0000256" key="3">
    <source>
        <dbReference type="ARBA" id="ARBA00022737"/>
    </source>
</evidence>
<keyword evidence="4" id="KW-0325">Glycoprotein</keyword>
<dbReference type="PANTHER" id="PTHR24369:SF196">
    <property type="entry name" value="RETICULON 4 RECEPTOR LIKE 1"/>
    <property type="match status" value="1"/>
</dbReference>
<evidence type="ECO:0000256" key="4">
    <source>
        <dbReference type="ARBA" id="ARBA00023180"/>
    </source>
</evidence>
<dbReference type="EMBL" id="CAXKWB010031158">
    <property type="protein sequence ID" value="CAL4139140.1"/>
    <property type="molecule type" value="Genomic_DNA"/>
</dbReference>
<comment type="caution">
    <text evidence="5">The sequence shown here is derived from an EMBL/GenBank/DDBJ whole genome shotgun (WGS) entry which is preliminary data.</text>
</comment>
<feature type="non-terminal residue" evidence="5">
    <location>
        <position position="282"/>
    </location>
</feature>
<sequence length="282" mass="31342">MDMNCTSISDEQELFDVFHATIPIPKFRKLTLGTNHLETLTDTVFDDVTFQDVRTLYGGTLTSVGPKTFIKSTSTLRVLYLHHNNLSEFPFDTLNQYTVLEYFSFSRNPIESFPIIISPSLRNLYLGYAGYHTIPSDALGGLPNLEYFNTAGTAVHSMANDLFMYLPKMTNIFMQSTGLTHLESRQFEVSSNVIHTIDLHANQITTVDADAFVGVQSGAINLSDNKLTILPEATWGILIDSGVHLQLQGNELECGCDVAWLVLEPLYHSLVDAAVCHSGELL</sequence>
<organism evidence="5 6">
    <name type="scientific">Meganyctiphanes norvegica</name>
    <name type="common">Northern krill</name>
    <name type="synonym">Thysanopoda norvegica</name>
    <dbReference type="NCBI Taxonomy" id="48144"/>
    <lineage>
        <taxon>Eukaryota</taxon>
        <taxon>Metazoa</taxon>
        <taxon>Ecdysozoa</taxon>
        <taxon>Arthropoda</taxon>
        <taxon>Crustacea</taxon>
        <taxon>Multicrustacea</taxon>
        <taxon>Malacostraca</taxon>
        <taxon>Eumalacostraca</taxon>
        <taxon>Eucarida</taxon>
        <taxon>Euphausiacea</taxon>
        <taxon>Euphausiidae</taxon>
        <taxon>Meganyctiphanes</taxon>
    </lineage>
</organism>
<dbReference type="InterPro" id="IPR050541">
    <property type="entry name" value="LRR_TM_domain-containing"/>
</dbReference>
<keyword evidence="3" id="KW-0677">Repeat</keyword>
<evidence type="ECO:0000256" key="2">
    <source>
        <dbReference type="ARBA" id="ARBA00022729"/>
    </source>
</evidence>
<dbReference type="AlphaFoldDB" id="A0AAV2RU54"/>
<dbReference type="SUPFAM" id="SSF52058">
    <property type="entry name" value="L domain-like"/>
    <property type="match status" value="1"/>
</dbReference>
<dbReference type="Pfam" id="PF00560">
    <property type="entry name" value="LRR_1"/>
    <property type="match status" value="1"/>
</dbReference>
<dbReference type="Proteomes" id="UP001497623">
    <property type="component" value="Unassembled WGS sequence"/>
</dbReference>
<evidence type="ECO:0000313" key="5">
    <source>
        <dbReference type="EMBL" id="CAL4139140.1"/>
    </source>
</evidence>
<dbReference type="PROSITE" id="PS51450">
    <property type="entry name" value="LRR"/>
    <property type="match status" value="1"/>
</dbReference>
<dbReference type="InterPro" id="IPR032675">
    <property type="entry name" value="LRR_dom_sf"/>
</dbReference>
<proteinExistence type="predicted"/>
<name>A0AAV2RU54_MEGNR</name>
<dbReference type="PANTHER" id="PTHR24369">
    <property type="entry name" value="ANTIGEN BSP, PUTATIVE-RELATED"/>
    <property type="match status" value="1"/>
</dbReference>
<keyword evidence="6" id="KW-1185">Reference proteome</keyword>
<keyword evidence="1" id="KW-0433">Leucine-rich repeat</keyword>
<protein>
    <submittedName>
        <fullName evidence="5">Uncharacterized protein</fullName>
    </submittedName>
</protein>
<dbReference type="GO" id="GO:0005886">
    <property type="term" value="C:plasma membrane"/>
    <property type="evidence" value="ECO:0007669"/>
    <property type="project" value="UniProtKB-SubCell"/>
</dbReference>
<evidence type="ECO:0000313" key="6">
    <source>
        <dbReference type="Proteomes" id="UP001497623"/>
    </source>
</evidence>
<gene>
    <name evidence="5" type="ORF">MNOR_LOCUS28365</name>
</gene>